<dbReference type="InterPro" id="IPR011009">
    <property type="entry name" value="Kinase-like_dom_sf"/>
</dbReference>
<reference evidence="7" key="1">
    <citation type="submission" date="2023-08" db="EMBL/GenBank/DDBJ databases">
        <authorList>
            <person name="Chen Y."/>
            <person name="Shah S."/>
            <person name="Dougan E. K."/>
            <person name="Thang M."/>
            <person name="Chan C."/>
        </authorList>
    </citation>
    <scope>NUCLEOTIDE SEQUENCE</scope>
</reference>
<dbReference type="Proteomes" id="UP001178507">
    <property type="component" value="Unassembled WGS sequence"/>
</dbReference>
<gene>
    <name evidence="7" type="ORF">EVOR1521_LOCUS10071</name>
</gene>
<feature type="domain" description="Alpha-type protein kinase" evidence="6">
    <location>
        <begin position="12"/>
        <end position="218"/>
    </location>
</feature>
<evidence type="ECO:0000256" key="4">
    <source>
        <dbReference type="ARBA" id="ARBA00022777"/>
    </source>
</evidence>
<evidence type="ECO:0000256" key="2">
    <source>
        <dbReference type="ARBA" id="ARBA00022679"/>
    </source>
</evidence>
<proteinExistence type="predicted"/>
<keyword evidence="5" id="KW-0067">ATP-binding</keyword>
<evidence type="ECO:0000259" key="6">
    <source>
        <dbReference type="PROSITE" id="PS51158"/>
    </source>
</evidence>
<dbReference type="InterPro" id="IPR051852">
    <property type="entry name" value="Alpha-type_PK"/>
</dbReference>
<dbReference type="GO" id="GO:0005524">
    <property type="term" value="F:ATP binding"/>
    <property type="evidence" value="ECO:0007669"/>
    <property type="project" value="UniProtKB-KW"/>
</dbReference>
<dbReference type="Gene3D" id="3.30.200.20">
    <property type="entry name" value="Phosphorylase Kinase, domain 1"/>
    <property type="match status" value="2"/>
</dbReference>
<keyword evidence="1" id="KW-0723">Serine/threonine-protein kinase</keyword>
<dbReference type="Gene3D" id="3.20.200.10">
    <property type="entry name" value="MHCK/EF2 kinase"/>
    <property type="match status" value="1"/>
</dbReference>
<dbReference type="PROSITE" id="PS51158">
    <property type="entry name" value="ALPHA_KINASE"/>
    <property type="match status" value="1"/>
</dbReference>
<protein>
    <recommendedName>
        <fullName evidence="6">Alpha-type protein kinase domain-containing protein</fullName>
    </recommendedName>
</protein>
<evidence type="ECO:0000256" key="3">
    <source>
        <dbReference type="ARBA" id="ARBA00022741"/>
    </source>
</evidence>
<evidence type="ECO:0000313" key="7">
    <source>
        <dbReference type="EMBL" id="CAJ1382759.1"/>
    </source>
</evidence>
<name>A0AA36IAN3_9DINO</name>
<dbReference type="InterPro" id="IPR004166">
    <property type="entry name" value="a-kinase_dom"/>
</dbReference>
<dbReference type="PANTHER" id="PTHR45992:SF2">
    <property type="entry name" value="EUKARYOTIC ELONGATION FACTOR 2 KINASE"/>
    <property type="match status" value="1"/>
</dbReference>
<sequence>ERFEVLEATKYSFDCGSGRWEQHRLTLRLTTEPFAEGGMRLCYRCREISEDGWEVDKVVKRIKPHSGLDPTVNYHEAMTQMVAESYAQDFNKACCQAGLPNRIAFLPVSVIKLDGYQEPLCLEPYLDGDYVKHSDNAGHRETDDETAAAFSYFSYIVSGAQLVVCDIQGVGTFYTDPQIHTADGQGFGAGNLGAEGIRRFLHSHRHSLLSEQLGLPSPDEGLSDEELARKIQALEREDAARGNAAAMVTLIPGLSLTFSTMTTQYSECASQYNEGFTAIAKMFGKCA</sequence>
<dbReference type="EMBL" id="CAUJNA010000944">
    <property type="protein sequence ID" value="CAJ1382759.1"/>
    <property type="molecule type" value="Genomic_DNA"/>
</dbReference>
<dbReference type="SUPFAM" id="SSF56112">
    <property type="entry name" value="Protein kinase-like (PK-like)"/>
    <property type="match status" value="1"/>
</dbReference>
<dbReference type="GO" id="GO:1903013">
    <property type="term" value="P:response to differentiation-inducing factor 1"/>
    <property type="evidence" value="ECO:0007669"/>
    <property type="project" value="TreeGrafter"/>
</dbReference>
<dbReference type="Pfam" id="PF02816">
    <property type="entry name" value="Alpha_kinase"/>
    <property type="match status" value="1"/>
</dbReference>
<dbReference type="GO" id="GO:0031037">
    <property type="term" value="P:myosin II filament disassembly"/>
    <property type="evidence" value="ECO:0007669"/>
    <property type="project" value="TreeGrafter"/>
</dbReference>
<dbReference type="SMART" id="SM00811">
    <property type="entry name" value="Alpha_kinase"/>
    <property type="match status" value="1"/>
</dbReference>
<evidence type="ECO:0000256" key="5">
    <source>
        <dbReference type="ARBA" id="ARBA00022840"/>
    </source>
</evidence>
<evidence type="ECO:0000313" key="8">
    <source>
        <dbReference type="Proteomes" id="UP001178507"/>
    </source>
</evidence>
<accession>A0AA36IAN3</accession>
<keyword evidence="3" id="KW-0547">Nucleotide-binding</keyword>
<keyword evidence="2" id="KW-0808">Transferase</keyword>
<dbReference type="GO" id="GO:0004674">
    <property type="term" value="F:protein serine/threonine kinase activity"/>
    <property type="evidence" value="ECO:0007669"/>
    <property type="project" value="UniProtKB-KW"/>
</dbReference>
<dbReference type="PANTHER" id="PTHR45992">
    <property type="entry name" value="EUKARYOTIC ELONGATION FACTOR 2 KINASE-RELATED"/>
    <property type="match status" value="1"/>
</dbReference>
<feature type="non-terminal residue" evidence="7">
    <location>
        <position position="1"/>
    </location>
</feature>
<comment type="caution">
    <text evidence="7">The sequence shown here is derived from an EMBL/GenBank/DDBJ whole genome shotgun (WGS) entry which is preliminary data.</text>
</comment>
<keyword evidence="4" id="KW-0418">Kinase</keyword>
<keyword evidence="8" id="KW-1185">Reference proteome</keyword>
<organism evidence="7 8">
    <name type="scientific">Effrenium voratum</name>
    <dbReference type="NCBI Taxonomy" id="2562239"/>
    <lineage>
        <taxon>Eukaryota</taxon>
        <taxon>Sar</taxon>
        <taxon>Alveolata</taxon>
        <taxon>Dinophyceae</taxon>
        <taxon>Suessiales</taxon>
        <taxon>Symbiodiniaceae</taxon>
        <taxon>Effrenium</taxon>
    </lineage>
</organism>
<dbReference type="AlphaFoldDB" id="A0AA36IAN3"/>
<evidence type="ECO:0000256" key="1">
    <source>
        <dbReference type="ARBA" id="ARBA00022527"/>
    </source>
</evidence>